<feature type="non-terminal residue" evidence="2">
    <location>
        <position position="90"/>
    </location>
</feature>
<reference evidence="2 3" key="1">
    <citation type="submission" date="2024-08" db="EMBL/GenBank/DDBJ databases">
        <title>Oceanimonas smirnovii Genome sequencing and assembly.</title>
        <authorList>
            <person name="Tang B."/>
        </authorList>
    </citation>
    <scope>NUCLEOTIDE SEQUENCE [LARGE SCALE GENOMIC DNA]</scope>
    <source>
        <strain evidence="2 3">OS2020-119</strain>
    </source>
</reference>
<comment type="caution">
    <text evidence="2">The sequence shown here is derived from an EMBL/GenBank/DDBJ whole genome shotgun (WGS) entry which is preliminary data.</text>
</comment>
<evidence type="ECO:0000313" key="3">
    <source>
        <dbReference type="Proteomes" id="UP001610706"/>
    </source>
</evidence>
<sequence>LDLEAQRELYEQAHQWLDNKDVTRFKKARKQIADYPLTPYLDYRSFLIDLGDKSPIVVRNFIDSHKTFPFSNRISAPYFDALASQGKWAE</sequence>
<keyword evidence="3" id="KW-1185">Reference proteome</keyword>
<evidence type="ECO:0000256" key="1">
    <source>
        <dbReference type="ARBA" id="ARBA00022729"/>
    </source>
</evidence>
<dbReference type="Proteomes" id="UP001610706">
    <property type="component" value="Unassembled WGS sequence"/>
</dbReference>
<name>A0ABW7P578_9GAMM</name>
<gene>
    <name evidence="2" type="ORF">AB9R89_15010</name>
</gene>
<organism evidence="2 3">
    <name type="scientific">Oceanimonas smirnovii</name>
    <dbReference type="NCBI Taxonomy" id="264574"/>
    <lineage>
        <taxon>Bacteria</taxon>
        <taxon>Pseudomonadati</taxon>
        <taxon>Pseudomonadota</taxon>
        <taxon>Gammaproteobacteria</taxon>
        <taxon>Aeromonadales</taxon>
        <taxon>Aeromonadaceae</taxon>
        <taxon>Oceanimonas</taxon>
    </lineage>
</organism>
<protein>
    <submittedName>
        <fullName evidence="2">Uncharacterized protein</fullName>
    </submittedName>
</protein>
<keyword evidence="1" id="KW-0732">Signal</keyword>
<dbReference type="InterPro" id="IPR008939">
    <property type="entry name" value="Lytic_TGlycosylase_superhlx_U"/>
</dbReference>
<dbReference type="EMBL" id="JBGFTR010000082">
    <property type="protein sequence ID" value="MFH7566601.1"/>
    <property type="molecule type" value="Genomic_DNA"/>
</dbReference>
<dbReference type="SUPFAM" id="SSF48435">
    <property type="entry name" value="Bacterial muramidases"/>
    <property type="match status" value="1"/>
</dbReference>
<feature type="non-terminal residue" evidence="2">
    <location>
        <position position="1"/>
    </location>
</feature>
<evidence type="ECO:0000313" key="2">
    <source>
        <dbReference type="EMBL" id="MFH7566601.1"/>
    </source>
</evidence>
<accession>A0ABW7P578</accession>
<dbReference type="Gene3D" id="1.25.20.10">
    <property type="entry name" value="Bacterial muramidases"/>
    <property type="match status" value="1"/>
</dbReference>
<proteinExistence type="predicted"/>